<dbReference type="SUPFAM" id="SSF56059">
    <property type="entry name" value="Glutathione synthetase ATP-binding domain-like"/>
    <property type="match status" value="1"/>
</dbReference>
<dbReference type="Proteomes" id="UP000430670">
    <property type="component" value="Unassembled WGS sequence"/>
</dbReference>
<protein>
    <recommendedName>
        <fullName evidence="3">YheC/D like ATP-grasp</fullName>
    </recommendedName>
</protein>
<dbReference type="EMBL" id="WNKU01000002">
    <property type="protein sequence ID" value="MTV47963.1"/>
    <property type="molecule type" value="Genomic_DNA"/>
</dbReference>
<dbReference type="Gene3D" id="3.30.470.20">
    <property type="entry name" value="ATP-grasp fold, B domain"/>
    <property type="match status" value="1"/>
</dbReference>
<dbReference type="AlphaFoldDB" id="A0A6I3SGK9"/>
<dbReference type="InterPro" id="IPR026838">
    <property type="entry name" value="YheC/D"/>
</dbReference>
<name>A0A6I3SGK9_HELMO</name>
<dbReference type="OrthoDB" id="1809801at2"/>
<accession>A0A6I3SGK9</accession>
<gene>
    <name evidence="1" type="ORF">GJ688_03090</name>
</gene>
<sequence length="435" mass="49835">MGQIYLTVHQAKEYNLDDGALVSFQAGLRKVDGTVHIRTNLSREKSLQAEVLEQIGWPSDVAYRLKYSEIERSFSIGPLIGILTYQSKKSYVWKAHLMETQRHARRLGIVAVVFSAEDVNWKELTISGVILSAQRWVRKTFPLPKVIYNRIPSRKFENTSTVVECKKRLMDIPGLILFNPSYLNKWETHEHLYKDESVQTILPETRLLRQPDEIWPMLKKYRVIYLKPVNGTKGYGIYRVAVHPTGGFTFQKRRSSMNSLRAYGKQVLESKIRGLIEKKEYIAQRGLRMALINGSPFDIRLLAQKDGQGVWQITKSFGRVAPPGKFTSNLSQGGKAMGILNTLRAASTTRKRRRSAILKELNKWGIMIPELLEESTGMIFGELGLDIALDRNGKIWLLEINSKPFKRLFTEEGDPKQVRLSLERPMAFGRHLDGF</sequence>
<organism evidence="1 2">
    <name type="scientific">Heliobacterium mobile</name>
    <name type="common">Heliobacillus mobilis</name>
    <dbReference type="NCBI Taxonomy" id="28064"/>
    <lineage>
        <taxon>Bacteria</taxon>
        <taxon>Bacillati</taxon>
        <taxon>Bacillota</taxon>
        <taxon>Clostridia</taxon>
        <taxon>Eubacteriales</taxon>
        <taxon>Heliobacteriaceae</taxon>
        <taxon>Heliobacterium</taxon>
    </lineage>
</organism>
<reference evidence="1 2" key="1">
    <citation type="submission" date="2019-11" db="EMBL/GenBank/DDBJ databases">
        <title>Whole-genome sequence of a the green, strictly anaerobic photosynthetic bacterium Heliobacillus mobilis DSM 6151.</title>
        <authorList>
            <person name="Kyndt J.A."/>
            <person name="Meyer T.E."/>
        </authorList>
    </citation>
    <scope>NUCLEOTIDE SEQUENCE [LARGE SCALE GENOMIC DNA]</scope>
    <source>
        <strain evidence="1 2">DSM 6151</strain>
    </source>
</reference>
<dbReference type="RefSeq" id="WP_155475066.1">
    <property type="nucleotide sequence ID" value="NZ_WNKU01000002.1"/>
</dbReference>
<keyword evidence="2" id="KW-1185">Reference proteome</keyword>
<evidence type="ECO:0000313" key="2">
    <source>
        <dbReference type="Proteomes" id="UP000430670"/>
    </source>
</evidence>
<comment type="caution">
    <text evidence="1">The sequence shown here is derived from an EMBL/GenBank/DDBJ whole genome shotgun (WGS) entry which is preliminary data.</text>
</comment>
<evidence type="ECO:0000313" key="1">
    <source>
        <dbReference type="EMBL" id="MTV47963.1"/>
    </source>
</evidence>
<dbReference type="Pfam" id="PF14398">
    <property type="entry name" value="ATPgrasp_YheCD"/>
    <property type="match status" value="1"/>
</dbReference>
<evidence type="ECO:0008006" key="3">
    <source>
        <dbReference type="Google" id="ProtNLM"/>
    </source>
</evidence>
<proteinExistence type="predicted"/>